<accession>A0AA40GHJ0</accession>
<dbReference type="AlphaFoldDB" id="A0AA40GHJ0"/>
<gene>
    <name evidence="1" type="ORF">K0M31_002445</name>
</gene>
<proteinExistence type="predicted"/>
<name>A0AA40GHJ0_9HYME</name>
<evidence type="ECO:0000313" key="2">
    <source>
        <dbReference type="Proteomes" id="UP001177670"/>
    </source>
</evidence>
<evidence type="ECO:0000313" key="1">
    <source>
        <dbReference type="EMBL" id="KAK1137953.1"/>
    </source>
</evidence>
<sequence>MGEEAKGKRNGEAETTGRALGIISSQAARETAEAAILQPQCVPLPATHAPTLLPTGAHPASRRIFELPLEREKSF</sequence>
<keyword evidence="2" id="KW-1185">Reference proteome</keyword>
<reference evidence="1" key="1">
    <citation type="submission" date="2021-10" db="EMBL/GenBank/DDBJ databases">
        <title>Melipona bicolor Genome sequencing and assembly.</title>
        <authorList>
            <person name="Araujo N.S."/>
            <person name="Arias M.C."/>
        </authorList>
    </citation>
    <scope>NUCLEOTIDE SEQUENCE</scope>
    <source>
        <strain evidence="1">USP_2M_L1-L4_2017</strain>
        <tissue evidence="1">Whole body</tissue>
    </source>
</reference>
<protein>
    <submittedName>
        <fullName evidence="1">Uncharacterized protein</fullName>
    </submittedName>
</protein>
<dbReference type="EMBL" id="JAHYIQ010000001">
    <property type="protein sequence ID" value="KAK1137953.1"/>
    <property type="molecule type" value="Genomic_DNA"/>
</dbReference>
<dbReference type="Proteomes" id="UP001177670">
    <property type="component" value="Unassembled WGS sequence"/>
</dbReference>
<comment type="caution">
    <text evidence="1">The sequence shown here is derived from an EMBL/GenBank/DDBJ whole genome shotgun (WGS) entry which is preliminary data.</text>
</comment>
<organism evidence="1 2">
    <name type="scientific">Melipona bicolor</name>
    <dbReference type="NCBI Taxonomy" id="60889"/>
    <lineage>
        <taxon>Eukaryota</taxon>
        <taxon>Metazoa</taxon>
        <taxon>Ecdysozoa</taxon>
        <taxon>Arthropoda</taxon>
        <taxon>Hexapoda</taxon>
        <taxon>Insecta</taxon>
        <taxon>Pterygota</taxon>
        <taxon>Neoptera</taxon>
        <taxon>Endopterygota</taxon>
        <taxon>Hymenoptera</taxon>
        <taxon>Apocrita</taxon>
        <taxon>Aculeata</taxon>
        <taxon>Apoidea</taxon>
        <taxon>Anthophila</taxon>
        <taxon>Apidae</taxon>
        <taxon>Melipona</taxon>
    </lineage>
</organism>